<dbReference type="OrthoDB" id="3596658at2759"/>
<comment type="caution">
    <text evidence="13">The sequence shown here is derived from an EMBL/GenBank/DDBJ whole genome shotgun (WGS) entry which is preliminary data.</text>
</comment>
<keyword evidence="8" id="KW-0695">RNA-directed DNA polymerase</keyword>
<evidence type="ECO:0000256" key="8">
    <source>
        <dbReference type="ARBA" id="ARBA00022918"/>
    </source>
</evidence>
<reference evidence="13 14" key="1">
    <citation type="journal article" date="2018" name="BMC Genomics">
        <title>Comparative genome analyses reveal sequence features reflecting distinct modes of host-adaptation between dicot and monocot powdery mildew.</title>
        <authorList>
            <person name="Wu Y."/>
            <person name="Ma X."/>
            <person name="Pan Z."/>
            <person name="Kale S.D."/>
            <person name="Song Y."/>
            <person name="King H."/>
            <person name="Zhang Q."/>
            <person name="Presley C."/>
            <person name="Deng X."/>
            <person name="Wei C.I."/>
            <person name="Xiao S."/>
        </authorList>
    </citation>
    <scope>NUCLEOTIDE SEQUENCE [LARGE SCALE GENOMIC DNA]</scope>
    <source>
        <strain evidence="13">UCSC1</strain>
    </source>
</reference>
<evidence type="ECO:0000313" key="13">
    <source>
        <dbReference type="EMBL" id="RKF81369.1"/>
    </source>
</evidence>
<evidence type="ECO:0000259" key="12">
    <source>
        <dbReference type="Pfam" id="PF25597"/>
    </source>
</evidence>
<dbReference type="PANTHER" id="PTHR42648">
    <property type="entry name" value="TRANSPOSASE, PUTATIVE-RELATED"/>
    <property type="match status" value="1"/>
</dbReference>
<keyword evidence="7" id="KW-0229">DNA integration</keyword>
<evidence type="ECO:0000313" key="14">
    <source>
        <dbReference type="Proteomes" id="UP000285405"/>
    </source>
</evidence>
<evidence type="ECO:0000256" key="6">
    <source>
        <dbReference type="ARBA" id="ARBA00022842"/>
    </source>
</evidence>
<evidence type="ECO:0000256" key="10">
    <source>
        <dbReference type="ARBA" id="ARBA00023125"/>
    </source>
</evidence>
<evidence type="ECO:0000256" key="4">
    <source>
        <dbReference type="ARBA" id="ARBA00022759"/>
    </source>
</evidence>
<keyword evidence="2" id="KW-0540">Nuclease</keyword>
<keyword evidence="3" id="KW-0479">Metal-binding</keyword>
<dbReference type="Pfam" id="PF25597">
    <property type="entry name" value="SH3_retrovirus"/>
    <property type="match status" value="1"/>
</dbReference>
<dbReference type="InterPro" id="IPR057670">
    <property type="entry name" value="SH3_retrovirus"/>
</dbReference>
<evidence type="ECO:0000256" key="5">
    <source>
        <dbReference type="ARBA" id="ARBA00022801"/>
    </source>
</evidence>
<evidence type="ECO:0000256" key="1">
    <source>
        <dbReference type="ARBA" id="ARBA00022695"/>
    </source>
</evidence>
<evidence type="ECO:0000256" key="2">
    <source>
        <dbReference type="ARBA" id="ARBA00022722"/>
    </source>
</evidence>
<name>A0A420J3J1_9PEZI</name>
<dbReference type="GO" id="GO:0015074">
    <property type="term" value="P:DNA integration"/>
    <property type="evidence" value="ECO:0007669"/>
    <property type="project" value="UniProtKB-KW"/>
</dbReference>
<dbReference type="GO" id="GO:0006310">
    <property type="term" value="P:DNA recombination"/>
    <property type="evidence" value="ECO:0007669"/>
    <property type="project" value="UniProtKB-KW"/>
</dbReference>
<dbReference type="Gene3D" id="3.30.420.10">
    <property type="entry name" value="Ribonuclease H-like superfamily/Ribonuclease H"/>
    <property type="match status" value="1"/>
</dbReference>
<keyword evidence="5" id="KW-0378">Hydrolase</keyword>
<dbReference type="Proteomes" id="UP000285405">
    <property type="component" value="Unassembled WGS sequence"/>
</dbReference>
<dbReference type="GO" id="GO:0003964">
    <property type="term" value="F:RNA-directed DNA polymerase activity"/>
    <property type="evidence" value="ECO:0007669"/>
    <property type="project" value="UniProtKB-KW"/>
</dbReference>
<feature type="domain" description="Retroviral polymerase SH3-like" evidence="12">
    <location>
        <begin position="209"/>
        <end position="263"/>
    </location>
</feature>
<keyword evidence="4" id="KW-0255">Endonuclease</keyword>
<dbReference type="InterPro" id="IPR012337">
    <property type="entry name" value="RNaseH-like_sf"/>
</dbReference>
<evidence type="ECO:0000256" key="9">
    <source>
        <dbReference type="ARBA" id="ARBA00022932"/>
    </source>
</evidence>
<dbReference type="GO" id="GO:0016787">
    <property type="term" value="F:hydrolase activity"/>
    <property type="evidence" value="ECO:0007669"/>
    <property type="project" value="UniProtKB-KW"/>
</dbReference>
<dbReference type="GO" id="GO:0003677">
    <property type="term" value="F:DNA binding"/>
    <property type="evidence" value="ECO:0007669"/>
    <property type="project" value="UniProtKB-KW"/>
</dbReference>
<keyword evidence="10" id="KW-0238">DNA-binding</keyword>
<keyword evidence="1" id="KW-0548">Nucleotidyltransferase</keyword>
<dbReference type="PANTHER" id="PTHR42648:SF11">
    <property type="entry name" value="TRANSPOSON TY4-P GAG-POL POLYPROTEIN"/>
    <property type="match status" value="1"/>
</dbReference>
<keyword evidence="9" id="KW-0239">DNA-directed DNA polymerase</keyword>
<dbReference type="GO" id="GO:0004519">
    <property type="term" value="F:endonuclease activity"/>
    <property type="evidence" value="ECO:0007669"/>
    <property type="project" value="UniProtKB-KW"/>
</dbReference>
<keyword evidence="9" id="KW-0808">Transferase</keyword>
<dbReference type="InterPro" id="IPR036397">
    <property type="entry name" value="RNaseH_sf"/>
</dbReference>
<dbReference type="AlphaFoldDB" id="A0A420J3J1"/>
<evidence type="ECO:0000256" key="11">
    <source>
        <dbReference type="ARBA" id="ARBA00023172"/>
    </source>
</evidence>
<evidence type="ECO:0000256" key="7">
    <source>
        <dbReference type="ARBA" id="ARBA00022908"/>
    </source>
</evidence>
<proteinExistence type="predicted"/>
<gene>
    <name evidence="13" type="ORF">GcC1_026018</name>
</gene>
<dbReference type="SUPFAM" id="SSF53098">
    <property type="entry name" value="Ribonuclease H-like"/>
    <property type="match status" value="1"/>
</dbReference>
<keyword evidence="11" id="KW-0233">DNA recombination</keyword>
<sequence>MGKASERAKLKSILNQVKPTVVSIKADLKAEYELLKVLPFGKSVNGYFSRWQILSIKCQTSTHSIFVTGEEDPSLALHQALQPIDPITATFRINKVNDYINAGREIIPSEEIKAWQSFLDSKPPSAANTPAQNGAAEVSVRVIVETARNLRVAASLPKNLWPWLCESAAYLLNRTTTKRLDYRTPYELATGKRPSVAHLHQIGYKAFALVHGIPKREKMEERVNIGYLLGCASTNIFYIWIPTVNKVIRTRDVVFKEDLHDSFKEITLGKLADKKNT</sequence>
<evidence type="ECO:0000256" key="3">
    <source>
        <dbReference type="ARBA" id="ARBA00022723"/>
    </source>
</evidence>
<dbReference type="GO" id="GO:0003887">
    <property type="term" value="F:DNA-directed DNA polymerase activity"/>
    <property type="evidence" value="ECO:0007669"/>
    <property type="project" value="UniProtKB-KW"/>
</dbReference>
<organism evidence="13 14">
    <name type="scientific">Golovinomyces cichoracearum</name>
    <dbReference type="NCBI Taxonomy" id="62708"/>
    <lineage>
        <taxon>Eukaryota</taxon>
        <taxon>Fungi</taxon>
        <taxon>Dikarya</taxon>
        <taxon>Ascomycota</taxon>
        <taxon>Pezizomycotina</taxon>
        <taxon>Leotiomycetes</taxon>
        <taxon>Erysiphales</taxon>
        <taxon>Erysiphaceae</taxon>
        <taxon>Golovinomyces</taxon>
    </lineage>
</organism>
<dbReference type="InterPro" id="IPR039537">
    <property type="entry name" value="Retrotran_Ty1/copia-like"/>
</dbReference>
<dbReference type="GO" id="GO:0046872">
    <property type="term" value="F:metal ion binding"/>
    <property type="evidence" value="ECO:0007669"/>
    <property type="project" value="UniProtKB-KW"/>
</dbReference>
<protein>
    <submittedName>
        <fullName evidence="13">Copia protein</fullName>
    </submittedName>
</protein>
<keyword evidence="6" id="KW-0460">Magnesium</keyword>
<dbReference type="EMBL" id="MCBR01002683">
    <property type="protein sequence ID" value="RKF81369.1"/>
    <property type="molecule type" value="Genomic_DNA"/>
</dbReference>
<accession>A0A420J3J1</accession>